<gene>
    <name evidence="2" type="ORF">LAESUDRAFT_712628</name>
</gene>
<proteinExistence type="predicted"/>
<dbReference type="InParanoid" id="A0A165FJH8"/>
<accession>A0A165FJH8</accession>
<organism evidence="2 3">
    <name type="scientific">Laetiporus sulphureus 93-53</name>
    <dbReference type="NCBI Taxonomy" id="1314785"/>
    <lineage>
        <taxon>Eukaryota</taxon>
        <taxon>Fungi</taxon>
        <taxon>Dikarya</taxon>
        <taxon>Basidiomycota</taxon>
        <taxon>Agaricomycotina</taxon>
        <taxon>Agaricomycetes</taxon>
        <taxon>Polyporales</taxon>
        <taxon>Laetiporus</taxon>
    </lineage>
</organism>
<dbReference type="OrthoDB" id="2786161at2759"/>
<evidence type="ECO:0000313" key="3">
    <source>
        <dbReference type="Proteomes" id="UP000076871"/>
    </source>
</evidence>
<protein>
    <submittedName>
        <fullName evidence="2">Uncharacterized protein</fullName>
    </submittedName>
</protein>
<dbReference type="Proteomes" id="UP000076871">
    <property type="component" value="Unassembled WGS sequence"/>
</dbReference>
<evidence type="ECO:0000313" key="2">
    <source>
        <dbReference type="EMBL" id="KZT09065.1"/>
    </source>
</evidence>
<dbReference type="AlphaFoldDB" id="A0A165FJH8"/>
<feature type="region of interest" description="Disordered" evidence="1">
    <location>
        <begin position="602"/>
        <end position="645"/>
    </location>
</feature>
<dbReference type="STRING" id="1314785.A0A165FJH8"/>
<keyword evidence="3" id="KW-1185">Reference proteome</keyword>
<reference evidence="2 3" key="1">
    <citation type="journal article" date="2016" name="Mol. Biol. Evol.">
        <title>Comparative Genomics of Early-Diverging Mushroom-Forming Fungi Provides Insights into the Origins of Lignocellulose Decay Capabilities.</title>
        <authorList>
            <person name="Nagy L.G."/>
            <person name="Riley R."/>
            <person name="Tritt A."/>
            <person name="Adam C."/>
            <person name="Daum C."/>
            <person name="Floudas D."/>
            <person name="Sun H."/>
            <person name="Yadav J.S."/>
            <person name="Pangilinan J."/>
            <person name="Larsson K.H."/>
            <person name="Matsuura K."/>
            <person name="Barry K."/>
            <person name="Labutti K."/>
            <person name="Kuo R."/>
            <person name="Ohm R.A."/>
            <person name="Bhattacharya S.S."/>
            <person name="Shirouzu T."/>
            <person name="Yoshinaga Y."/>
            <person name="Martin F.M."/>
            <person name="Grigoriev I.V."/>
            <person name="Hibbett D.S."/>
        </authorList>
    </citation>
    <scope>NUCLEOTIDE SEQUENCE [LARGE SCALE GENOMIC DNA]</scope>
    <source>
        <strain evidence="2 3">93-53</strain>
    </source>
</reference>
<evidence type="ECO:0000256" key="1">
    <source>
        <dbReference type="SAM" id="MobiDB-lite"/>
    </source>
</evidence>
<dbReference type="RefSeq" id="XP_040766805.1">
    <property type="nucleotide sequence ID" value="XM_040906916.1"/>
</dbReference>
<feature type="compositionally biased region" description="Basic and acidic residues" evidence="1">
    <location>
        <begin position="605"/>
        <end position="614"/>
    </location>
</feature>
<name>A0A165FJH8_9APHY</name>
<sequence length="645" mass="72446">MNLERWIEVQYVLLTAYLNEDGRAKYSAAQAKLKTDPRAVLNAALRVSLAETVALSESCVMIPDKISPNEILDVFLRHLHETRVPAQAPNSATRYWLSAVLAYTAMYGLNRIHRKYPFLLNKMASAWPGVLQWSVFFFSGTVTYEERIDSKRRGTIEQIASACIETAAKLWMEESEGPLSPNEGLPTTLLMIENLLKLADAERLDRVIKAAGGNASIIAKLSLSRLQDTLTSKSVQRLTLAMYLRLLCHLSCSPCFTHPMLAALLSENVIWTVTKALLVISVYVDLTIHVSACHDGFTWVSQAVGAGLLHAWVDCSPQFDSLDSGNQKMFFDVVGDVLSRYMVYLSVVEAVNASMSKIRETQKERVRRSLAKDVWDDFVKLSAERFRILRRLDAQKGQHMCSNENVRRHALSDASYADSILVSYSRHEGADPAMFGVSYNVLLLKEECQANDWKEGDHKNACKLTRQGRKEGRPNGISKRDVAFLRLLAMTDSRKHLPLLRELAKREFSDTPLPELAVCIDYTVVPPAYTLKLLKTYEIDDANEMSLHARARQDGMIEKVREISIRRTLIEGTIVSGSVVCYALMHTNGTHDFWTLDEAASSEGSLKDEQHVGEETSGIDEDESEEGMHEEQRISGVRGRTLKVQ</sequence>
<dbReference type="GeneID" id="63823945"/>
<dbReference type="EMBL" id="KV427613">
    <property type="protein sequence ID" value="KZT09065.1"/>
    <property type="molecule type" value="Genomic_DNA"/>
</dbReference>